<dbReference type="InterPro" id="IPR013842">
    <property type="entry name" value="LepA_CTD"/>
</dbReference>
<evidence type="ECO:0000313" key="14">
    <source>
        <dbReference type="EMBL" id="AAY82674.1"/>
    </source>
</evidence>
<dbReference type="GO" id="GO:0045727">
    <property type="term" value="P:positive regulation of translation"/>
    <property type="evidence" value="ECO:0007669"/>
    <property type="project" value="TreeGrafter"/>
</dbReference>
<dbReference type="PANTHER" id="PTHR43512:SF4">
    <property type="entry name" value="TRANSLATION FACTOR GUF1 HOMOLOG, CHLOROPLASTIC"/>
    <property type="match status" value="1"/>
</dbReference>
<dbReference type="EMBL" id="DQ077554">
    <property type="protein sequence ID" value="AAY82674.1"/>
    <property type="molecule type" value="Genomic_DNA"/>
</dbReference>
<dbReference type="InterPro" id="IPR000640">
    <property type="entry name" value="EFG_V-like"/>
</dbReference>
<organism evidence="14">
    <name type="scientific">uncultured bacterium MedeBAC49C08</name>
    <dbReference type="NCBI Taxonomy" id="332274"/>
    <lineage>
        <taxon>Bacteria</taxon>
        <taxon>environmental samples</taxon>
    </lineage>
</organism>
<dbReference type="Pfam" id="PF06421">
    <property type="entry name" value="LepA_C"/>
    <property type="match status" value="1"/>
</dbReference>
<keyword evidence="3" id="KW-0547">Nucleotide-binding</keyword>
<evidence type="ECO:0000259" key="13">
    <source>
        <dbReference type="Pfam" id="PF06421"/>
    </source>
</evidence>
<dbReference type="InterPro" id="IPR035654">
    <property type="entry name" value="LepA_IV"/>
</dbReference>
<dbReference type="SUPFAM" id="SSF54980">
    <property type="entry name" value="EF-G C-terminal domain-like"/>
    <property type="match status" value="1"/>
</dbReference>
<dbReference type="AlphaFoldDB" id="Q4PK22"/>
<dbReference type="PANTHER" id="PTHR43512">
    <property type="entry name" value="TRANSLATION FACTOR GUF1-RELATED"/>
    <property type="match status" value="1"/>
</dbReference>
<dbReference type="GO" id="GO:0043022">
    <property type="term" value="F:ribosome binding"/>
    <property type="evidence" value="ECO:0007669"/>
    <property type="project" value="TreeGrafter"/>
</dbReference>
<feature type="domain" description="Elongation factor EFG" evidence="12">
    <location>
        <begin position="28"/>
        <end position="113"/>
    </location>
</feature>
<evidence type="ECO:0000256" key="7">
    <source>
        <dbReference type="ARBA" id="ARBA00023136"/>
    </source>
</evidence>
<dbReference type="Pfam" id="PF00679">
    <property type="entry name" value="EFG_C"/>
    <property type="match status" value="1"/>
</dbReference>
<evidence type="ECO:0000256" key="1">
    <source>
        <dbReference type="ARBA" id="ARBA00005454"/>
    </source>
</evidence>
<evidence type="ECO:0000256" key="5">
    <source>
        <dbReference type="ARBA" id="ARBA00022917"/>
    </source>
</evidence>
<reference evidence="14" key="1">
    <citation type="journal article" date="2005" name="PLoS Biol.">
        <title>New insights into metabolic properties of marine bacteria encoding proteorhodopsins.</title>
        <authorList>
            <person name="Sabehi G."/>
            <person name="Loy A."/>
            <person name="Jung K.H."/>
            <person name="Partha R."/>
            <person name="Spudich J.L."/>
            <person name="Isaacson T."/>
            <person name="Hirschberg J."/>
            <person name="Wagner M."/>
            <person name="Beja O."/>
        </authorList>
    </citation>
    <scope>NUCLEOTIDE SEQUENCE</scope>
</reference>
<dbReference type="FunFam" id="3.30.70.2570:FF:000001">
    <property type="entry name" value="Translation factor GUF1, mitochondrial"/>
    <property type="match status" value="1"/>
</dbReference>
<comment type="similarity">
    <text evidence="1">Belongs to the TRAFAC class translation factor GTPase superfamily. Classic translation factor GTPase family. LepA subfamily.</text>
</comment>
<comment type="function">
    <text evidence="9">Required for accurate and efficient protein synthesis under certain stress conditions. May act as a fidelity factor of the translation reaction, by catalyzing a one-codon backward translocation of tRNAs on improperly translocated ribosomes. Back-translocation proceeds from a post-translocation (POST) complex to a pre-translocation (PRE) complex, thus giving elongation factor G a second chance to translocate the tRNAs correctly. Binds to ribosomes in a GTP-dependent manner.</text>
</comment>
<sequence>MKLKTREERLRKLKTLANFLDPASIEKIREPIAKATVLTPETYVGNVIELCVEKRGVQKSLRYVGGQIELVYDLPMNEIILDFFDRLKSTSKGYASLDYDFDRFQESQMVKMDILLNGEKVDALSSMVHKSQSDFKGRQLVKSLREVIPRQMYDVAIQAAIGGKILARETVKAFRKDVTAKLYGGDVTRKKKLLEKQKAGKKKMRHIGKVEVPQEAFLSVLKVNK</sequence>
<keyword evidence="5" id="KW-0648">Protein biosynthesis</keyword>
<evidence type="ECO:0000256" key="9">
    <source>
        <dbReference type="ARBA" id="ARBA00057626"/>
    </source>
</evidence>
<keyword evidence="6" id="KW-0342">GTP-binding</keyword>
<accession>Q4PK22</accession>
<evidence type="ECO:0000256" key="6">
    <source>
        <dbReference type="ARBA" id="ARBA00023134"/>
    </source>
</evidence>
<evidence type="ECO:0000259" key="12">
    <source>
        <dbReference type="Pfam" id="PF00679"/>
    </source>
</evidence>
<evidence type="ECO:0000256" key="11">
    <source>
        <dbReference type="ARBA" id="ARBA00066744"/>
    </source>
</evidence>
<evidence type="ECO:0000256" key="3">
    <source>
        <dbReference type="ARBA" id="ARBA00022741"/>
    </source>
</evidence>
<dbReference type="EC" id="3.6.5.n1" evidence="11"/>
<proteinExistence type="inferred from homology"/>
<comment type="similarity">
    <text evidence="10">Belongs to the GTP-binding elongation factor family. LepA subfamily.</text>
</comment>
<dbReference type="InterPro" id="IPR038363">
    <property type="entry name" value="LepA_C_sf"/>
</dbReference>
<protein>
    <recommendedName>
        <fullName evidence="11">elongation factor 4</fullName>
        <ecNumber evidence="11">3.6.5.n1</ecNumber>
    </recommendedName>
</protein>
<name>Q4PK22_9BACT</name>
<evidence type="ECO:0000256" key="2">
    <source>
        <dbReference type="ARBA" id="ARBA00022475"/>
    </source>
</evidence>
<comment type="catalytic activity">
    <reaction evidence="8">
        <text>GTP + H2O = GDP + phosphate + H(+)</text>
        <dbReference type="Rhea" id="RHEA:19669"/>
        <dbReference type="ChEBI" id="CHEBI:15377"/>
        <dbReference type="ChEBI" id="CHEBI:15378"/>
        <dbReference type="ChEBI" id="CHEBI:37565"/>
        <dbReference type="ChEBI" id="CHEBI:43474"/>
        <dbReference type="ChEBI" id="CHEBI:58189"/>
        <dbReference type="EC" id="3.6.5.n1"/>
    </reaction>
</comment>
<dbReference type="GO" id="GO:0006412">
    <property type="term" value="P:translation"/>
    <property type="evidence" value="ECO:0007669"/>
    <property type="project" value="UniProtKB-KW"/>
</dbReference>
<keyword evidence="2" id="KW-1003">Cell membrane</keyword>
<evidence type="ECO:0000256" key="8">
    <source>
        <dbReference type="ARBA" id="ARBA00050293"/>
    </source>
</evidence>
<feature type="domain" description="GTP-binding protein LepA C-terminal" evidence="13">
    <location>
        <begin position="116"/>
        <end position="222"/>
    </location>
</feature>
<dbReference type="CDD" id="cd03709">
    <property type="entry name" value="lepA_C"/>
    <property type="match status" value="1"/>
</dbReference>
<dbReference type="Gene3D" id="3.30.70.240">
    <property type="match status" value="1"/>
</dbReference>
<keyword evidence="4" id="KW-0378">Hydrolase</keyword>
<evidence type="ECO:0000256" key="4">
    <source>
        <dbReference type="ARBA" id="ARBA00022801"/>
    </source>
</evidence>
<keyword evidence="7" id="KW-0472">Membrane</keyword>
<dbReference type="GO" id="GO:0016787">
    <property type="term" value="F:hydrolase activity"/>
    <property type="evidence" value="ECO:0007669"/>
    <property type="project" value="UniProtKB-KW"/>
</dbReference>
<dbReference type="InterPro" id="IPR006297">
    <property type="entry name" value="EF-4"/>
</dbReference>
<dbReference type="GO" id="GO:0005525">
    <property type="term" value="F:GTP binding"/>
    <property type="evidence" value="ECO:0007669"/>
    <property type="project" value="UniProtKB-KW"/>
</dbReference>
<evidence type="ECO:0000256" key="10">
    <source>
        <dbReference type="ARBA" id="ARBA00061052"/>
    </source>
</evidence>
<dbReference type="FunFam" id="3.30.70.240:FF:000007">
    <property type="entry name" value="Translation factor GUF1, mitochondrial"/>
    <property type="match status" value="1"/>
</dbReference>
<dbReference type="Gene3D" id="3.30.70.2570">
    <property type="entry name" value="Elongation factor 4, C-terminal domain"/>
    <property type="match status" value="1"/>
</dbReference>
<dbReference type="InterPro" id="IPR035647">
    <property type="entry name" value="EFG_III/V"/>
</dbReference>